<keyword evidence="5" id="KW-1185">Reference proteome</keyword>
<evidence type="ECO:0000256" key="1">
    <source>
        <dbReference type="ARBA" id="ARBA00022679"/>
    </source>
</evidence>
<dbReference type="HOGENOM" id="CLU_031618_3_0_7"/>
<dbReference type="Gene3D" id="3.40.250.10">
    <property type="entry name" value="Rhodanese-like domain"/>
    <property type="match status" value="1"/>
</dbReference>
<dbReference type="PANTHER" id="PTHR11364:SF27">
    <property type="entry name" value="SULFURTRANSFERASE"/>
    <property type="match status" value="1"/>
</dbReference>
<proteinExistence type="predicted"/>
<accession>W4M5R7</accession>
<dbReference type="Proteomes" id="UP000019140">
    <property type="component" value="Unassembled WGS sequence"/>
</dbReference>
<sequence length="237" mass="26193">MPRRSGRQVFVSVNWLAEHLHDDNLRIFDARYVYPHESPQGEEMYAAGHIPGATFVHWRRDLSVNTKPVPNLVLGPEAFAAKMSQLGVDANTTVVVYDIGNVIWAARIWWSLRYYGHDRVYVLEGGAAAWEAAGKPMTTDIVDPPANKTFVPNVRPGMRASKAQVRAAIADADTTIIETRRESGIRESGGTVKGAYWLPSTTVFAPKENYQALIPEADLDGYLRDIGVEEAGQLVAT</sequence>
<organism evidence="4 5">
    <name type="scientific">Candidatus Entotheonella gemina</name>
    <dbReference type="NCBI Taxonomy" id="1429439"/>
    <lineage>
        <taxon>Bacteria</taxon>
        <taxon>Pseudomonadati</taxon>
        <taxon>Nitrospinota/Tectimicrobiota group</taxon>
        <taxon>Candidatus Tectimicrobiota</taxon>
        <taxon>Candidatus Entotheonellia</taxon>
        <taxon>Candidatus Entotheonellales</taxon>
        <taxon>Candidatus Entotheonellaceae</taxon>
        <taxon>Candidatus Entotheonella</taxon>
    </lineage>
</organism>
<dbReference type="Pfam" id="PF00581">
    <property type="entry name" value="Rhodanese"/>
    <property type="match status" value="1"/>
</dbReference>
<keyword evidence="2" id="KW-0677">Repeat</keyword>
<feature type="domain" description="Rhodanese" evidence="3">
    <location>
        <begin position="21"/>
        <end position="139"/>
    </location>
</feature>
<reference evidence="4 5" key="1">
    <citation type="journal article" date="2014" name="Nature">
        <title>An environmental bacterial taxon with a large and distinct metabolic repertoire.</title>
        <authorList>
            <person name="Wilson M.C."/>
            <person name="Mori T."/>
            <person name="Ruckert C."/>
            <person name="Uria A.R."/>
            <person name="Helf M.J."/>
            <person name="Takada K."/>
            <person name="Gernert C."/>
            <person name="Steffens U.A."/>
            <person name="Heycke N."/>
            <person name="Schmitt S."/>
            <person name="Rinke C."/>
            <person name="Helfrich E.J."/>
            <person name="Brachmann A.O."/>
            <person name="Gurgui C."/>
            <person name="Wakimoto T."/>
            <person name="Kracht M."/>
            <person name="Crusemann M."/>
            <person name="Hentschel U."/>
            <person name="Abe I."/>
            <person name="Matsunaga S."/>
            <person name="Kalinowski J."/>
            <person name="Takeyama H."/>
            <person name="Piel J."/>
        </authorList>
    </citation>
    <scope>NUCLEOTIDE SEQUENCE [LARGE SCALE GENOMIC DNA]</scope>
    <source>
        <strain evidence="5">TSY2</strain>
    </source>
</reference>
<dbReference type="InterPro" id="IPR001763">
    <property type="entry name" value="Rhodanese-like_dom"/>
</dbReference>
<evidence type="ECO:0000313" key="5">
    <source>
        <dbReference type="Proteomes" id="UP000019140"/>
    </source>
</evidence>
<dbReference type="GO" id="GO:0004792">
    <property type="term" value="F:thiosulfate-cyanide sulfurtransferase activity"/>
    <property type="evidence" value="ECO:0007669"/>
    <property type="project" value="InterPro"/>
</dbReference>
<name>W4M5R7_9BACT</name>
<dbReference type="PROSITE" id="PS50206">
    <property type="entry name" value="RHODANESE_3"/>
    <property type="match status" value="1"/>
</dbReference>
<keyword evidence="1" id="KW-0808">Transferase</keyword>
<comment type="caution">
    <text evidence="4">The sequence shown here is derived from an EMBL/GenBank/DDBJ whole genome shotgun (WGS) entry which is preliminary data.</text>
</comment>
<gene>
    <name evidence="4" type="ORF">ETSY2_25710</name>
</gene>
<dbReference type="SMART" id="SM00450">
    <property type="entry name" value="RHOD"/>
    <property type="match status" value="1"/>
</dbReference>
<evidence type="ECO:0000256" key="2">
    <source>
        <dbReference type="ARBA" id="ARBA00022737"/>
    </source>
</evidence>
<dbReference type="SUPFAM" id="SSF52821">
    <property type="entry name" value="Rhodanese/Cell cycle control phosphatase"/>
    <property type="match status" value="2"/>
</dbReference>
<evidence type="ECO:0000259" key="3">
    <source>
        <dbReference type="PROSITE" id="PS50206"/>
    </source>
</evidence>
<protein>
    <recommendedName>
        <fullName evidence="3">Rhodanese domain-containing protein</fullName>
    </recommendedName>
</protein>
<dbReference type="InterPro" id="IPR036873">
    <property type="entry name" value="Rhodanese-like_dom_sf"/>
</dbReference>
<dbReference type="InterPro" id="IPR045078">
    <property type="entry name" value="TST/MPST-like"/>
</dbReference>
<dbReference type="AlphaFoldDB" id="W4M5R7"/>
<dbReference type="CDD" id="cd01448">
    <property type="entry name" value="TST_Repeat_1"/>
    <property type="match status" value="1"/>
</dbReference>
<dbReference type="PROSITE" id="PS00380">
    <property type="entry name" value="RHODANESE_1"/>
    <property type="match status" value="1"/>
</dbReference>
<dbReference type="InterPro" id="IPR001307">
    <property type="entry name" value="Thiosulphate_STrfase_CS"/>
</dbReference>
<dbReference type="PANTHER" id="PTHR11364">
    <property type="entry name" value="THIOSULFATE SULFERTANSFERASE"/>
    <property type="match status" value="1"/>
</dbReference>
<dbReference type="EMBL" id="AZHX01001074">
    <property type="protein sequence ID" value="ETX04972.1"/>
    <property type="molecule type" value="Genomic_DNA"/>
</dbReference>
<evidence type="ECO:0000313" key="4">
    <source>
        <dbReference type="EMBL" id="ETX04972.1"/>
    </source>
</evidence>